<dbReference type="AlphaFoldDB" id="A0A420FW10"/>
<evidence type="ECO:0000313" key="2">
    <source>
        <dbReference type="Proteomes" id="UP000286402"/>
    </source>
</evidence>
<dbReference type="SUPFAM" id="SSF54909">
    <property type="entry name" value="Dimeric alpha+beta barrel"/>
    <property type="match status" value="1"/>
</dbReference>
<reference evidence="1 2" key="1">
    <citation type="submission" date="2016-07" db="EMBL/GenBank/DDBJ databases">
        <title>Genome analysis of Sphingobacterium siyangense T12B17.</title>
        <authorList>
            <person name="Xu D."/>
            <person name="Su Y."/>
            <person name="Zheng S."/>
        </authorList>
    </citation>
    <scope>NUCLEOTIDE SEQUENCE [LARGE SCALE GENOMIC DNA]</scope>
    <source>
        <strain evidence="1 2">T12B17</strain>
    </source>
</reference>
<accession>A0A420FW10</accession>
<organism evidence="1 2">
    <name type="scientific">Sphingobacterium siyangense</name>
    <dbReference type="NCBI Taxonomy" id="459529"/>
    <lineage>
        <taxon>Bacteria</taxon>
        <taxon>Pseudomonadati</taxon>
        <taxon>Bacteroidota</taxon>
        <taxon>Sphingobacteriia</taxon>
        <taxon>Sphingobacteriales</taxon>
        <taxon>Sphingobacteriaceae</taxon>
        <taxon>Sphingobacterium</taxon>
    </lineage>
</organism>
<dbReference type="InterPro" id="IPR011008">
    <property type="entry name" value="Dimeric_a/b-barrel"/>
</dbReference>
<comment type="caution">
    <text evidence="1">The sequence shown here is derived from an EMBL/GenBank/DDBJ whole genome shotgun (WGS) entry which is preliminary data.</text>
</comment>
<dbReference type="RefSeq" id="WP_120334170.1">
    <property type="nucleotide sequence ID" value="NZ_MCAQ01000012.1"/>
</dbReference>
<evidence type="ECO:0000313" key="1">
    <source>
        <dbReference type="EMBL" id="RKF37064.1"/>
    </source>
</evidence>
<sequence length="101" mass="11860">MIVVKVTYSVHDDYVHTNKKMIESFLKDFRKLDGTQLLYTILQGGESNTFVHISQYKNKEIQDQLLRIPSFVLFQEQRDKNLAVEPKIEFMNFIGSSNDPF</sequence>
<dbReference type="Gene3D" id="3.30.70.100">
    <property type="match status" value="1"/>
</dbReference>
<proteinExistence type="predicted"/>
<gene>
    <name evidence="1" type="ORF">BCY89_05280</name>
</gene>
<protein>
    <recommendedName>
        <fullName evidence="3">ABM domain-containing protein</fullName>
    </recommendedName>
</protein>
<keyword evidence="2" id="KW-1185">Reference proteome</keyword>
<evidence type="ECO:0008006" key="3">
    <source>
        <dbReference type="Google" id="ProtNLM"/>
    </source>
</evidence>
<name>A0A420FW10_9SPHI</name>
<dbReference type="EMBL" id="MCAQ01000012">
    <property type="protein sequence ID" value="RKF37064.1"/>
    <property type="molecule type" value="Genomic_DNA"/>
</dbReference>
<dbReference type="Proteomes" id="UP000286402">
    <property type="component" value="Unassembled WGS sequence"/>
</dbReference>